<dbReference type="Proteomes" id="UP000828390">
    <property type="component" value="Unassembled WGS sequence"/>
</dbReference>
<name>A0A9D4C145_DREPO</name>
<reference evidence="1" key="1">
    <citation type="journal article" date="2019" name="bioRxiv">
        <title>The Genome of the Zebra Mussel, Dreissena polymorpha: A Resource for Invasive Species Research.</title>
        <authorList>
            <person name="McCartney M.A."/>
            <person name="Auch B."/>
            <person name="Kono T."/>
            <person name="Mallez S."/>
            <person name="Zhang Y."/>
            <person name="Obille A."/>
            <person name="Becker A."/>
            <person name="Abrahante J.E."/>
            <person name="Garbe J."/>
            <person name="Badalamenti J.P."/>
            <person name="Herman A."/>
            <person name="Mangelson H."/>
            <person name="Liachko I."/>
            <person name="Sullivan S."/>
            <person name="Sone E.D."/>
            <person name="Koren S."/>
            <person name="Silverstein K.A.T."/>
            <person name="Beckman K.B."/>
            <person name="Gohl D.M."/>
        </authorList>
    </citation>
    <scope>NUCLEOTIDE SEQUENCE</scope>
    <source>
        <strain evidence="1">Duluth1</strain>
        <tissue evidence="1">Whole animal</tissue>
    </source>
</reference>
<accession>A0A9D4C145</accession>
<evidence type="ECO:0000313" key="2">
    <source>
        <dbReference type="Proteomes" id="UP000828390"/>
    </source>
</evidence>
<protein>
    <submittedName>
        <fullName evidence="1">Uncharacterized protein</fullName>
    </submittedName>
</protein>
<reference evidence="1" key="2">
    <citation type="submission" date="2020-11" db="EMBL/GenBank/DDBJ databases">
        <authorList>
            <person name="McCartney M.A."/>
            <person name="Auch B."/>
            <person name="Kono T."/>
            <person name="Mallez S."/>
            <person name="Becker A."/>
            <person name="Gohl D.M."/>
            <person name="Silverstein K.A.T."/>
            <person name="Koren S."/>
            <person name="Bechman K.B."/>
            <person name="Herman A."/>
            <person name="Abrahante J.E."/>
            <person name="Garbe J."/>
        </authorList>
    </citation>
    <scope>NUCLEOTIDE SEQUENCE</scope>
    <source>
        <strain evidence="1">Duluth1</strain>
        <tissue evidence="1">Whole animal</tissue>
    </source>
</reference>
<gene>
    <name evidence="1" type="ORF">DPMN_057966</name>
</gene>
<proteinExistence type="predicted"/>
<dbReference type="EMBL" id="JAIWYP010000013">
    <property type="protein sequence ID" value="KAH3715260.1"/>
    <property type="molecule type" value="Genomic_DNA"/>
</dbReference>
<organism evidence="1 2">
    <name type="scientific">Dreissena polymorpha</name>
    <name type="common">Zebra mussel</name>
    <name type="synonym">Mytilus polymorpha</name>
    <dbReference type="NCBI Taxonomy" id="45954"/>
    <lineage>
        <taxon>Eukaryota</taxon>
        <taxon>Metazoa</taxon>
        <taxon>Spiralia</taxon>
        <taxon>Lophotrochozoa</taxon>
        <taxon>Mollusca</taxon>
        <taxon>Bivalvia</taxon>
        <taxon>Autobranchia</taxon>
        <taxon>Heteroconchia</taxon>
        <taxon>Euheterodonta</taxon>
        <taxon>Imparidentia</taxon>
        <taxon>Neoheterodontei</taxon>
        <taxon>Myida</taxon>
        <taxon>Dreissenoidea</taxon>
        <taxon>Dreissenidae</taxon>
        <taxon>Dreissena</taxon>
    </lineage>
</organism>
<keyword evidence="2" id="KW-1185">Reference proteome</keyword>
<comment type="caution">
    <text evidence="1">The sequence shown here is derived from an EMBL/GenBank/DDBJ whole genome shotgun (WGS) entry which is preliminary data.</text>
</comment>
<dbReference type="AlphaFoldDB" id="A0A9D4C145"/>
<evidence type="ECO:0000313" key="1">
    <source>
        <dbReference type="EMBL" id="KAH3715260.1"/>
    </source>
</evidence>
<sequence length="122" mass="14072">MPKDVIHKLMYRAWEEFEADYEKHYGQNMNASNEQYFYANNELECQSFDVIETSVKLDGMEYSGQCGESTSVDNNVNDTINVKEISNDSSCKLRDEQTTGCTEILYHRVDDENGVDNGEEFL</sequence>